<accession>A0A0H1B5D0</accession>
<dbReference type="OrthoDB" id="10289786at2759"/>
<dbReference type="AlphaFoldDB" id="A0A0H1B5D0"/>
<organism evidence="1 2">
    <name type="scientific">Blastomyces silverae</name>
    <dbReference type="NCBI Taxonomy" id="2060906"/>
    <lineage>
        <taxon>Eukaryota</taxon>
        <taxon>Fungi</taxon>
        <taxon>Dikarya</taxon>
        <taxon>Ascomycota</taxon>
        <taxon>Pezizomycotina</taxon>
        <taxon>Eurotiomycetes</taxon>
        <taxon>Eurotiomycetidae</taxon>
        <taxon>Onygenales</taxon>
        <taxon>Ajellomycetaceae</taxon>
        <taxon>Blastomyces</taxon>
    </lineage>
</organism>
<dbReference type="Proteomes" id="UP000053573">
    <property type="component" value="Unassembled WGS sequence"/>
</dbReference>
<reference evidence="2" key="1">
    <citation type="journal article" date="2015" name="PLoS Genet.">
        <title>The dynamic genome and transcriptome of the human fungal pathogen Blastomyces and close relative Emmonsia.</title>
        <authorList>
            <person name="Munoz J.F."/>
            <person name="Gauthier G.M."/>
            <person name="Desjardins C.A."/>
            <person name="Gallo J.E."/>
            <person name="Holder J."/>
            <person name="Sullivan T.D."/>
            <person name="Marty A.J."/>
            <person name="Carmen J.C."/>
            <person name="Chen Z."/>
            <person name="Ding L."/>
            <person name="Gujja S."/>
            <person name="Magrini V."/>
            <person name="Misas E."/>
            <person name="Mitreva M."/>
            <person name="Priest M."/>
            <person name="Saif S."/>
            <person name="Whiston E.A."/>
            <person name="Young S."/>
            <person name="Zeng Q."/>
            <person name="Goldman W.E."/>
            <person name="Mardis E.R."/>
            <person name="Taylor J.W."/>
            <person name="McEwen J.G."/>
            <person name="Clay O.K."/>
            <person name="Klein B.S."/>
            <person name="Cuomo C.A."/>
        </authorList>
    </citation>
    <scope>NUCLEOTIDE SEQUENCE [LARGE SCALE GENOMIC DNA]</scope>
    <source>
        <strain evidence="2">UAMH 139</strain>
    </source>
</reference>
<evidence type="ECO:0000313" key="1">
    <source>
        <dbReference type="EMBL" id="KLJ06634.1"/>
    </source>
</evidence>
<comment type="caution">
    <text evidence="1">The sequence shown here is derived from an EMBL/GenBank/DDBJ whole genome shotgun (WGS) entry which is preliminary data.</text>
</comment>
<protein>
    <submittedName>
        <fullName evidence="1">Uncharacterized protein</fullName>
    </submittedName>
</protein>
<sequence>MVLSVVRISALLESGEEDDRRLSQRPVHFHLGEHEVSTCAHPDAWHIALPALFKRFLWTRRALILCAAGWSPHAGDRTVQDTILDLKAEAARVSLLMIEIARILDDRPTNRGVLVAS</sequence>
<keyword evidence="2" id="KW-1185">Reference proteome</keyword>
<name>A0A0H1B5D0_9EURO</name>
<evidence type="ECO:0000313" key="2">
    <source>
        <dbReference type="Proteomes" id="UP000053573"/>
    </source>
</evidence>
<gene>
    <name evidence="1" type="ORF">EMPG_17873</name>
</gene>
<dbReference type="EMBL" id="LDEV01003003">
    <property type="protein sequence ID" value="KLJ06634.1"/>
    <property type="molecule type" value="Genomic_DNA"/>
</dbReference>
<proteinExistence type="predicted"/>